<evidence type="ECO:0008006" key="2">
    <source>
        <dbReference type="Google" id="ProtNLM"/>
    </source>
</evidence>
<protein>
    <recommendedName>
        <fullName evidence="2">DUF3604 domain-containing protein</fullName>
    </recommendedName>
</protein>
<feature type="non-terminal residue" evidence="1">
    <location>
        <position position="243"/>
    </location>
</feature>
<accession>X0WW88</accession>
<evidence type="ECO:0000313" key="1">
    <source>
        <dbReference type="EMBL" id="GAG35259.1"/>
    </source>
</evidence>
<reference evidence="1" key="1">
    <citation type="journal article" date="2014" name="Front. Microbiol.">
        <title>High frequency of phylogenetically diverse reductive dehalogenase-homologous genes in deep subseafloor sedimentary metagenomes.</title>
        <authorList>
            <person name="Kawai M."/>
            <person name="Futagami T."/>
            <person name="Toyoda A."/>
            <person name="Takaki Y."/>
            <person name="Nishi S."/>
            <person name="Hori S."/>
            <person name="Arai W."/>
            <person name="Tsubouchi T."/>
            <person name="Morono Y."/>
            <person name="Uchiyama I."/>
            <person name="Ito T."/>
            <person name="Fujiyama A."/>
            <person name="Inagaki F."/>
            <person name="Takami H."/>
        </authorList>
    </citation>
    <scope>NUCLEOTIDE SEQUENCE</scope>
    <source>
        <strain evidence="1">Expedition CK06-06</strain>
    </source>
</reference>
<feature type="non-terminal residue" evidence="1">
    <location>
        <position position="1"/>
    </location>
</feature>
<proteinExistence type="predicted"/>
<dbReference type="AlphaFoldDB" id="X0WW88"/>
<name>X0WW88_9ZZZZ</name>
<dbReference type="EMBL" id="BARS01048319">
    <property type="protein sequence ID" value="GAG35259.1"/>
    <property type="molecule type" value="Genomic_DNA"/>
</dbReference>
<comment type="caution">
    <text evidence="1">The sequence shown here is derived from an EMBL/GenBank/DDBJ whole genome shotgun (WGS) entry which is preliminary data.</text>
</comment>
<gene>
    <name evidence="1" type="ORF">S01H1_72448</name>
</gene>
<sequence length="243" mass="26603">ALEVAVEVHSAWGTFDWLLEDALRLGYRIGICANSDGHKTRPGASYPGASKFGSLGGLTCLLAERLDRDSVHAAIMARHFYATTGNRPLLDVSLELNDGRHAIMGDVIEAGEGVPVLNVRVVGTAPIDGVEVRRGLECIRTLRPFGKADLGRRVKVVWSGAEVRGRSRMAQWDGSLTVRGNRILGYAAVNFWNPTQQVERRRVNRLVWRSATTGGLAGVILDLERPRAGTLEIDTVQRKVRCP</sequence>
<organism evidence="1">
    <name type="scientific">marine sediment metagenome</name>
    <dbReference type="NCBI Taxonomy" id="412755"/>
    <lineage>
        <taxon>unclassified sequences</taxon>
        <taxon>metagenomes</taxon>
        <taxon>ecological metagenomes</taxon>
    </lineage>
</organism>